<sequence length="138" mass="15102">MTHNHAIVWMDSKEAHVFHFNAVDVESEVLKAHNPFRKVHHKAGAIGSGHAAIELDFLDRIVDAVRGTTSWLLVGPGQAKLALVRHLEAHLPHDLKRLAGVEAMDHPTDGELVAHARRAFKAIDRMGGPVAEAGRTPQ</sequence>
<dbReference type="EMBL" id="JAHOPB010000001">
    <property type="protein sequence ID" value="MBU8872888.1"/>
    <property type="molecule type" value="Genomic_DNA"/>
</dbReference>
<evidence type="ECO:0000313" key="2">
    <source>
        <dbReference type="Proteomes" id="UP000727907"/>
    </source>
</evidence>
<dbReference type="Proteomes" id="UP000727907">
    <property type="component" value="Unassembled WGS sequence"/>
</dbReference>
<evidence type="ECO:0000313" key="1">
    <source>
        <dbReference type="EMBL" id="MBU8872888.1"/>
    </source>
</evidence>
<gene>
    <name evidence="1" type="ORF">KQ910_03895</name>
</gene>
<protein>
    <submittedName>
        <fullName evidence="1">Translational machinery protein</fullName>
    </submittedName>
</protein>
<organism evidence="1 2">
    <name type="scientific">Reyranella humidisoli</name>
    <dbReference type="NCBI Taxonomy" id="2849149"/>
    <lineage>
        <taxon>Bacteria</taxon>
        <taxon>Pseudomonadati</taxon>
        <taxon>Pseudomonadota</taxon>
        <taxon>Alphaproteobacteria</taxon>
        <taxon>Hyphomicrobiales</taxon>
        <taxon>Reyranellaceae</taxon>
        <taxon>Reyranella</taxon>
    </lineage>
</organism>
<name>A0ABS6IE60_9HYPH</name>
<proteinExistence type="predicted"/>
<accession>A0ABS6IE60</accession>
<dbReference type="RefSeq" id="WP_216957166.1">
    <property type="nucleotide sequence ID" value="NZ_JAHOPB010000001.1"/>
</dbReference>
<keyword evidence="2" id="KW-1185">Reference proteome</keyword>
<reference evidence="1 2" key="1">
    <citation type="submission" date="2021-06" db="EMBL/GenBank/DDBJ databases">
        <authorList>
            <person name="Lee D.H."/>
        </authorList>
    </citation>
    <scope>NUCLEOTIDE SEQUENCE [LARGE SCALE GENOMIC DNA]</scope>
    <source>
        <strain evidence="1 2">MMS21-HV4-11</strain>
    </source>
</reference>
<comment type="caution">
    <text evidence="1">The sequence shown here is derived from an EMBL/GenBank/DDBJ whole genome shotgun (WGS) entry which is preliminary data.</text>
</comment>